<dbReference type="CTD" id="43710"/>
<dbReference type="SUPFAM" id="SSF54211">
    <property type="entry name" value="Ribosomal protein S5 domain 2-like"/>
    <property type="match status" value="2"/>
</dbReference>
<proteinExistence type="inferred from homology"/>
<evidence type="ECO:0000256" key="8">
    <source>
        <dbReference type="PROSITE-ProRule" id="PRU00117"/>
    </source>
</evidence>
<dbReference type="PANTHER" id="PTHR11252">
    <property type="entry name" value="POLYRIBONUCLEOTIDE NUCLEOTIDYLTRANSFERASE"/>
    <property type="match status" value="1"/>
</dbReference>
<evidence type="ECO:0000313" key="11">
    <source>
        <dbReference type="RefSeq" id="XP_011634468.1"/>
    </source>
</evidence>
<keyword evidence="5" id="KW-0548">Nucleotidyltransferase</keyword>
<dbReference type="GO" id="GO:0004654">
    <property type="term" value="F:polyribonucleotide nucleotidyltransferase activity"/>
    <property type="evidence" value="ECO:0007669"/>
    <property type="project" value="UniProtKB-EC"/>
</dbReference>
<dbReference type="GO" id="GO:0005739">
    <property type="term" value="C:mitochondrion"/>
    <property type="evidence" value="ECO:0007669"/>
    <property type="project" value="TreeGrafter"/>
</dbReference>
<dbReference type="SUPFAM" id="SSF46915">
    <property type="entry name" value="Polynucleotide phosphorylase/guanosine pentaphosphate synthase (PNPase/GPSI), domain 3"/>
    <property type="match status" value="1"/>
</dbReference>
<dbReference type="GO" id="GO:0003723">
    <property type="term" value="F:RNA binding"/>
    <property type="evidence" value="ECO:0007669"/>
    <property type="project" value="UniProtKB-UniRule"/>
</dbReference>
<dbReference type="SUPFAM" id="SSF54791">
    <property type="entry name" value="Eukaryotic type KH-domain (KH-domain type I)"/>
    <property type="match status" value="1"/>
</dbReference>
<dbReference type="FunFam" id="2.40.50.140:FF:000113">
    <property type="entry name" value="polyribonucleotide nucleotidyltransferase 1, mitochondrial"/>
    <property type="match status" value="1"/>
</dbReference>
<dbReference type="FunFam" id="3.30.230.70:FF:000032">
    <property type="entry name" value="Polyribonucleotide nucleotidyltransferase 1"/>
    <property type="match status" value="1"/>
</dbReference>
<dbReference type="EC" id="2.7.7.8" evidence="2"/>
<organism evidence="10 11">
    <name type="scientific">Pogonomyrmex barbatus</name>
    <name type="common">red harvester ant</name>
    <dbReference type="NCBI Taxonomy" id="144034"/>
    <lineage>
        <taxon>Eukaryota</taxon>
        <taxon>Metazoa</taxon>
        <taxon>Ecdysozoa</taxon>
        <taxon>Arthropoda</taxon>
        <taxon>Hexapoda</taxon>
        <taxon>Insecta</taxon>
        <taxon>Pterygota</taxon>
        <taxon>Neoptera</taxon>
        <taxon>Endopterygota</taxon>
        <taxon>Hymenoptera</taxon>
        <taxon>Apocrita</taxon>
        <taxon>Aculeata</taxon>
        <taxon>Formicoidea</taxon>
        <taxon>Formicidae</taxon>
        <taxon>Myrmicinae</taxon>
        <taxon>Pogonomyrmex</taxon>
    </lineage>
</organism>
<dbReference type="SUPFAM" id="SSF55666">
    <property type="entry name" value="Ribonuclease PH domain 2-like"/>
    <property type="match status" value="2"/>
</dbReference>
<dbReference type="Pfam" id="PF03725">
    <property type="entry name" value="RNase_PH_C"/>
    <property type="match status" value="1"/>
</dbReference>
<evidence type="ECO:0000259" key="9">
    <source>
        <dbReference type="PROSITE" id="PS50126"/>
    </source>
</evidence>
<dbReference type="KEGG" id="pbar:105425412"/>
<gene>
    <name evidence="11" type="primary">LOC105425412</name>
</gene>
<evidence type="ECO:0000256" key="6">
    <source>
        <dbReference type="ARBA" id="ARBA00022884"/>
    </source>
</evidence>
<keyword evidence="3" id="KW-0963">Cytoplasm</keyword>
<keyword evidence="4" id="KW-0808">Transferase</keyword>
<feature type="domain" description="S1 motif" evidence="9">
    <location>
        <begin position="688"/>
        <end position="759"/>
    </location>
</feature>
<dbReference type="CDD" id="cd11364">
    <property type="entry name" value="RNase_PH_PNPase_2"/>
    <property type="match status" value="1"/>
</dbReference>
<dbReference type="SMART" id="SM00322">
    <property type="entry name" value="KH"/>
    <property type="match status" value="1"/>
</dbReference>
<dbReference type="FunFam" id="3.30.230.70:FF:000001">
    <property type="entry name" value="Polyribonucleotide nucleotidyltransferase"/>
    <property type="match status" value="1"/>
</dbReference>
<dbReference type="OrthoDB" id="437922at2759"/>
<keyword evidence="10" id="KW-1185">Reference proteome</keyword>
<accession>A0A6I9W754</accession>
<evidence type="ECO:0000256" key="1">
    <source>
        <dbReference type="ARBA" id="ARBA00007404"/>
    </source>
</evidence>
<comment type="similarity">
    <text evidence="1">Belongs to the polyribonucleotide nucleotidyltransferase family.</text>
</comment>
<dbReference type="Pfam" id="PF00013">
    <property type="entry name" value="KH_1"/>
    <property type="match status" value="1"/>
</dbReference>
<dbReference type="NCBIfam" id="TIGR03591">
    <property type="entry name" value="polynuc_phos"/>
    <property type="match status" value="1"/>
</dbReference>
<dbReference type="InterPro" id="IPR012162">
    <property type="entry name" value="PNPase"/>
</dbReference>
<dbReference type="GO" id="GO:0000965">
    <property type="term" value="P:mitochondrial RNA 3'-end processing"/>
    <property type="evidence" value="ECO:0007669"/>
    <property type="project" value="TreeGrafter"/>
</dbReference>
<dbReference type="Pfam" id="PF01138">
    <property type="entry name" value="RNase_PH"/>
    <property type="match status" value="2"/>
</dbReference>
<dbReference type="RefSeq" id="XP_011634468.1">
    <property type="nucleotide sequence ID" value="XM_011636166.2"/>
</dbReference>
<dbReference type="SUPFAM" id="SSF50249">
    <property type="entry name" value="Nucleic acid-binding proteins"/>
    <property type="match status" value="1"/>
</dbReference>
<dbReference type="GO" id="GO:0005829">
    <property type="term" value="C:cytosol"/>
    <property type="evidence" value="ECO:0007669"/>
    <property type="project" value="TreeGrafter"/>
</dbReference>
<dbReference type="InterPro" id="IPR027408">
    <property type="entry name" value="PNPase/RNase_PH_dom_sf"/>
</dbReference>
<dbReference type="InterPro" id="IPR015847">
    <property type="entry name" value="ExoRNase_PH_dom2"/>
</dbReference>
<protein>
    <recommendedName>
        <fullName evidence="2">polyribonucleotide nucleotidyltransferase</fullName>
        <ecNumber evidence="2">2.7.7.8</ecNumber>
    </recommendedName>
    <alternativeName>
        <fullName evidence="7">Polynucleotide phosphorylase 1</fullName>
    </alternativeName>
</protein>
<dbReference type="GO" id="GO:0000175">
    <property type="term" value="F:3'-5'-RNA exonuclease activity"/>
    <property type="evidence" value="ECO:0007669"/>
    <property type="project" value="TreeGrafter"/>
</dbReference>
<keyword evidence="6 8" id="KW-0694">RNA-binding</keyword>
<dbReference type="NCBIfam" id="NF008805">
    <property type="entry name" value="PRK11824.1"/>
    <property type="match status" value="1"/>
</dbReference>
<dbReference type="InterPro" id="IPR036456">
    <property type="entry name" value="PNPase_PH_RNA-bd_sf"/>
</dbReference>
<name>A0A6I9W754_9HYME</name>
<dbReference type="InterPro" id="IPR012340">
    <property type="entry name" value="NA-bd_OB-fold"/>
</dbReference>
<evidence type="ECO:0000313" key="10">
    <source>
        <dbReference type="Proteomes" id="UP000504615"/>
    </source>
</evidence>
<dbReference type="InterPro" id="IPR015848">
    <property type="entry name" value="PNPase_PH_RNA-bd_bac/org-type"/>
</dbReference>
<dbReference type="InterPro" id="IPR003029">
    <property type="entry name" value="S1_domain"/>
</dbReference>
<dbReference type="PANTHER" id="PTHR11252:SF0">
    <property type="entry name" value="POLYRIBONUCLEOTIDE NUCLEOTIDYLTRANSFERASE 1, MITOCHONDRIAL"/>
    <property type="match status" value="1"/>
</dbReference>
<dbReference type="GO" id="GO:0000958">
    <property type="term" value="P:mitochondrial mRNA catabolic process"/>
    <property type="evidence" value="ECO:0007669"/>
    <property type="project" value="TreeGrafter"/>
</dbReference>
<dbReference type="Pfam" id="PF03726">
    <property type="entry name" value="PNPase"/>
    <property type="match status" value="1"/>
</dbReference>
<evidence type="ECO:0000256" key="7">
    <source>
        <dbReference type="ARBA" id="ARBA00031451"/>
    </source>
</evidence>
<dbReference type="InterPro" id="IPR004088">
    <property type="entry name" value="KH_dom_type_1"/>
</dbReference>
<dbReference type="GeneID" id="105425412"/>
<dbReference type="FunFam" id="3.30.1370.10:FF:000001">
    <property type="entry name" value="Polyribonucleotide nucleotidyltransferase"/>
    <property type="match status" value="1"/>
</dbReference>
<dbReference type="InterPro" id="IPR036612">
    <property type="entry name" value="KH_dom_type_1_sf"/>
</dbReference>
<reference evidence="11" key="1">
    <citation type="submission" date="2025-08" db="UniProtKB">
        <authorList>
            <consortium name="RefSeq"/>
        </authorList>
    </citation>
    <scope>IDENTIFICATION</scope>
</reference>
<dbReference type="InterPro" id="IPR036345">
    <property type="entry name" value="ExoRNase_PH_dom2_sf"/>
</dbReference>
<evidence type="ECO:0000256" key="5">
    <source>
        <dbReference type="ARBA" id="ARBA00022695"/>
    </source>
</evidence>
<dbReference type="PROSITE" id="PS50126">
    <property type="entry name" value="S1"/>
    <property type="match status" value="1"/>
</dbReference>
<dbReference type="PROSITE" id="PS50084">
    <property type="entry name" value="KH_TYPE_1"/>
    <property type="match status" value="1"/>
</dbReference>
<dbReference type="CDD" id="cd09033">
    <property type="entry name" value="KH-I_PNPT1"/>
    <property type="match status" value="1"/>
</dbReference>
<evidence type="ECO:0000256" key="2">
    <source>
        <dbReference type="ARBA" id="ARBA00012416"/>
    </source>
</evidence>
<dbReference type="Proteomes" id="UP000504615">
    <property type="component" value="Unplaced"/>
</dbReference>
<dbReference type="Gene3D" id="3.30.230.70">
    <property type="entry name" value="GHMP Kinase, N-terminal domain"/>
    <property type="match status" value="2"/>
</dbReference>
<evidence type="ECO:0000256" key="3">
    <source>
        <dbReference type="ARBA" id="ARBA00022490"/>
    </source>
</evidence>
<dbReference type="AlphaFoldDB" id="A0A6I9W754"/>
<evidence type="ECO:0000256" key="4">
    <source>
        <dbReference type="ARBA" id="ARBA00022679"/>
    </source>
</evidence>
<dbReference type="InterPro" id="IPR001247">
    <property type="entry name" value="ExoRNase_PH_dom1"/>
</dbReference>
<dbReference type="CDD" id="cd11363">
    <property type="entry name" value="RNase_PH_PNPase_1"/>
    <property type="match status" value="1"/>
</dbReference>
<dbReference type="Gene3D" id="2.40.50.140">
    <property type="entry name" value="Nucleic acid-binding proteins"/>
    <property type="match status" value="1"/>
</dbReference>
<dbReference type="Gene3D" id="3.30.1370.10">
    <property type="entry name" value="K Homology domain, type 1"/>
    <property type="match status" value="1"/>
</dbReference>
<sequence>MHNSAHVHCVLSKMLAFTNFRLLGYQKSIFLICKNLYKKRDVFYIKFSSANNIGTEIVTLSDGKQLRFSTGKYARFADGSAIVSLGDTSVMVTTVCEHQSTNSSFLPLVVDYRQKAAAAGRIPSNFLRRELGQTEHEILTSRVIDRSIRPLFPKEFYFNTQIMCNMLAIDGINDPDVIAINGASAALSVSNIPWNGPVGAVRVGMIDNEIIINPTRRQIQDSTLNIIVTATKQNLIVMLEGSANEALEQYIKKAIKLGVKECQTIVTAITNLQKTCGKMKREIKTIEQDDNLKNSVKELSEAKLRDIFSNHTHDKISRDNAINNLRSNIIETLRNTNADLNDKLVEKIFNKIVKNEFRTLILEKEIRCDGRPSNGLRDISCQVDLFNPLHGSAMFQRGQTQVMCTVTLDSLESALKMDAISMLLSDTKEKNFFLHYEFPPYATNETGYMGRVGRRELGHGALAEKALRPVLPKDYPFTIRLTSEVLESNGSSSMATVCGGSLALLDAGIPISSSVAGVAIGLVTKYDETDMNIEEYKILTDILGIEDYLGDMDFKIAGTKRGFTALQLDIKLPGVPSKIIMECIQQATNAKLEIIKIMNKVILTPREIKKDKMPVVDNIEIPIHQRGKFLGIGGMNLKKIFLETGVHIYPQDENIYSIFAPNKDSMTEAKKMIENILQKDREPVLEFGAIYTAKIVEIRESGVMVTLYSNMIPTLLPNSQLDQRKIHHPNALGLEVGQEMQVKYFGRDPVSGQIRISRKVLQKSTLISKTLHRDDAEKI</sequence>
<dbReference type="InterPro" id="IPR004087">
    <property type="entry name" value="KH_dom"/>
</dbReference>
<dbReference type="InterPro" id="IPR020568">
    <property type="entry name" value="Ribosomal_Su5_D2-typ_SF"/>
</dbReference>
<dbReference type="PIRSF" id="PIRSF005499">
    <property type="entry name" value="PNPase"/>
    <property type="match status" value="1"/>
</dbReference>